<dbReference type="RefSeq" id="WP_182531831.1">
    <property type="nucleotide sequence ID" value="NZ_JACGXL010000005.1"/>
</dbReference>
<keyword evidence="2" id="KW-1185">Reference proteome</keyword>
<comment type="caution">
    <text evidence="1">The sequence shown here is derived from an EMBL/GenBank/DDBJ whole genome shotgun (WGS) entry which is preliminary data.</text>
</comment>
<organism evidence="1 2">
    <name type="scientific">Dokdonella fugitiva</name>
    <dbReference type="NCBI Taxonomy" id="328517"/>
    <lineage>
        <taxon>Bacteria</taxon>
        <taxon>Pseudomonadati</taxon>
        <taxon>Pseudomonadota</taxon>
        <taxon>Gammaproteobacteria</taxon>
        <taxon>Lysobacterales</taxon>
        <taxon>Rhodanobacteraceae</taxon>
        <taxon>Dokdonella</taxon>
    </lineage>
</organism>
<evidence type="ECO:0000313" key="1">
    <source>
        <dbReference type="EMBL" id="MBA8888782.1"/>
    </source>
</evidence>
<accession>A0A839F425</accession>
<dbReference type="Proteomes" id="UP000550401">
    <property type="component" value="Unassembled WGS sequence"/>
</dbReference>
<evidence type="ECO:0000313" key="2">
    <source>
        <dbReference type="Proteomes" id="UP000550401"/>
    </source>
</evidence>
<gene>
    <name evidence="1" type="ORF">FHW12_003018</name>
</gene>
<dbReference type="AlphaFoldDB" id="A0A839F425"/>
<name>A0A839F425_9GAMM</name>
<sequence length="194" mass="19629">MDAAVGLKARTGRAILVAIGASGDARLVLERSQMPLLPPGAFAPYHAAEGLAPMAAQASIDHDIADAHRLAVDGVGAAIARLASAGHVVRACGVLVGPGMPGWSTAEILAVHVRMHQAEGELFRDVLVAGARACGRVPLTLSEKAALDQAARVLGATRAQLDARIAALGKQAGAPWGKDQKEAAAVALAALHAA</sequence>
<proteinExistence type="predicted"/>
<dbReference type="EMBL" id="JACGXL010000005">
    <property type="protein sequence ID" value="MBA8888782.1"/>
    <property type="molecule type" value="Genomic_DNA"/>
</dbReference>
<protein>
    <submittedName>
        <fullName evidence="1">Uncharacterized protein</fullName>
    </submittedName>
</protein>
<reference evidence="1 2" key="1">
    <citation type="submission" date="2020-07" db="EMBL/GenBank/DDBJ databases">
        <title>Genomic Encyclopedia of Type Strains, Phase IV (KMG-V): Genome sequencing to study the core and pangenomes of soil and plant-associated prokaryotes.</title>
        <authorList>
            <person name="Whitman W."/>
        </authorList>
    </citation>
    <scope>NUCLEOTIDE SEQUENCE [LARGE SCALE GENOMIC DNA]</scope>
    <source>
        <strain evidence="1 2">RH2WT43</strain>
    </source>
</reference>